<evidence type="ECO:0000256" key="4">
    <source>
        <dbReference type="ARBA" id="ARBA00022723"/>
    </source>
</evidence>
<dbReference type="Pfam" id="PF01979">
    <property type="entry name" value="Amidohydro_1"/>
    <property type="match status" value="1"/>
</dbReference>
<evidence type="ECO:0000313" key="11">
    <source>
        <dbReference type="Proteomes" id="UP001238603"/>
    </source>
</evidence>
<dbReference type="PANTHER" id="PTHR11271:SF6">
    <property type="entry name" value="GUANINE DEAMINASE"/>
    <property type="match status" value="1"/>
</dbReference>
<dbReference type="GO" id="GO:0008892">
    <property type="term" value="F:guanine deaminase activity"/>
    <property type="evidence" value="ECO:0007669"/>
    <property type="project" value="UniProtKB-EC"/>
</dbReference>
<dbReference type="EMBL" id="JASVDS010000002">
    <property type="protein sequence ID" value="MDL5031951.1"/>
    <property type="molecule type" value="Genomic_DNA"/>
</dbReference>
<keyword evidence="5 8" id="KW-0378">Hydrolase</keyword>
<organism evidence="10 11">
    <name type="scientific">Roseateles subflavus</name>
    <dbReference type="NCBI Taxonomy" id="3053353"/>
    <lineage>
        <taxon>Bacteria</taxon>
        <taxon>Pseudomonadati</taxon>
        <taxon>Pseudomonadota</taxon>
        <taxon>Betaproteobacteria</taxon>
        <taxon>Burkholderiales</taxon>
        <taxon>Sphaerotilaceae</taxon>
        <taxon>Roseateles</taxon>
    </lineage>
</organism>
<keyword evidence="4 8" id="KW-0479">Metal-binding</keyword>
<dbReference type="Gene3D" id="2.30.40.10">
    <property type="entry name" value="Urease, subunit C, domain 1"/>
    <property type="match status" value="1"/>
</dbReference>
<dbReference type="InterPro" id="IPR011059">
    <property type="entry name" value="Metal-dep_hydrolase_composite"/>
</dbReference>
<evidence type="ECO:0000256" key="3">
    <source>
        <dbReference type="ARBA" id="ARBA00012781"/>
    </source>
</evidence>
<gene>
    <name evidence="10" type="primary">guaD</name>
    <name evidence="10" type="ORF">QRD43_08515</name>
</gene>
<comment type="caution">
    <text evidence="10">The sequence shown here is derived from an EMBL/GenBank/DDBJ whole genome shotgun (WGS) entry which is preliminary data.</text>
</comment>
<keyword evidence="6 8" id="KW-0862">Zinc</keyword>
<proteinExistence type="inferred from homology"/>
<evidence type="ECO:0000256" key="6">
    <source>
        <dbReference type="ARBA" id="ARBA00022833"/>
    </source>
</evidence>
<comment type="similarity">
    <text evidence="2 8">Belongs to the metallo-dependent hydrolases superfamily. ATZ/TRZ family.</text>
</comment>
<feature type="domain" description="Amidohydrolase-related" evidence="9">
    <location>
        <begin position="78"/>
        <end position="436"/>
    </location>
</feature>
<accession>A0ABT7LGG8</accession>
<comment type="function">
    <text evidence="8">Catalyzes the hydrolytic deamination of guanine, producing xanthine and ammonia.</text>
</comment>
<protein>
    <recommendedName>
        <fullName evidence="3 7">Guanine deaminase</fullName>
        <shortName evidence="8">Guanase</shortName>
        <ecNumber evidence="3 7">3.5.4.3</ecNumber>
    </recommendedName>
    <alternativeName>
        <fullName evidence="8">Guanine aminohydrolase</fullName>
    </alternativeName>
</protein>
<sequence length="452" mass="48985">MTMTSLTASTAAARPSRLALRGDLLDFTGPPAWGGLDDPAVRFRPDHWLLIEDGRVAGVQAEAPDASWTCEDHRGRLILPGFIDTHVHCPQLDVIASYGTELLDWLNTYTFPAERRYADPAVARAGAERFLDALLAHGTTSAMVFPTVHKVAAETLFEAGRARGMRLLTGKVLMDRHAPDGLRDDVEQARRDCEDLISRFHGQDRLGYAVTVRFAPTSTPAQLAMAGALCRQDASLYMQTHVAENRAEVEWVAKLFPEARSYLDVYDRVGLLHERAVLAHGIWLDAQDRAVVAERGAQVAFCPSSNLFLGSGLFDWVAAREAGFTVSLASDVGGGTSLSTQRTLGDAYKVQALAGRRLTAWAGLHAATLGAAQGLGLSHEIGHFGVGTLADVCIWDWACGPVAEARFAVARELHEKVFAWMTLSDERNLAAAYVAGVARYRRPGAAPVPPHP</sequence>
<dbReference type="Proteomes" id="UP001238603">
    <property type="component" value="Unassembled WGS sequence"/>
</dbReference>
<comment type="pathway">
    <text evidence="1 8">Purine metabolism; guanine degradation; xanthine from guanine: step 1/1.</text>
</comment>
<evidence type="ECO:0000256" key="5">
    <source>
        <dbReference type="ARBA" id="ARBA00022801"/>
    </source>
</evidence>
<evidence type="ECO:0000256" key="7">
    <source>
        <dbReference type="NCBIfam" id="TIGR02967"/>
    </source>
</evidence>
<evidence type="ECO:0000256" key="2">
    <source>
        <dbReference type="ARBA" id="ARBA00006745"/>
    </source>
</evidence>
<dbReference type="NCBIfam" id="TIGR02967">
    <property type="entry name" value="guan_deamin"/>
    <property type="match status" value="1"/>
</dbReference>
<dbReference type="InterPro" id="IPR051607">
    <property type="entry name" value="Metallo-dep_hydrolases"/>
</dbReference>
<dbReference type="EC" id="3.5.4.3" evidence="3 7"/>
<reference evidence="10 11" key="1">
    <citation type="submission" date="2023-06" db="EMBL/GenBank/DDBJ databases">
        <title>Pelomonas sp. APW6 16S ribosomal RNA gene genome sequencing and assembly.</title>
        <authorList>
            <person name="Woo H."/>
        </authorList>
    </citation>
    <scope>NUCLEOTIDE SEQUENCE [LARGE SCALE GENOMIC DNA]</scope>
    <source>
        <strain evidence="10 11">APW6</strain>
    </source>
</reference>
<keyword evidence="11" id="KW-1185">Reference proteome</keyword>
<evidence type="ECO:0000256" key="8">
    <source>
        <dbReference type="RuleBase" id="RU366009"/>
    </source>
</evidence>
<dbReference type="Gene3D" id="3.20.20.140">
    <property type="entry name" value="Metal-dependent hydrolases"/>
    <property type="match status" value="1"/>
</dbReference>
<dbReference type="SUPFAM" id="SSF51338">
    <property type="entry name" value="Composite domain of metallo-dependent hydrolases"/>
    <property type="match status" value="1"/>
</dbReference>
<dbReference type="NCBIfam" id="NF006679">
    <property type="entry name" value="PRK09228.1"/>
    <property type="match status" value="1"/>
</dbReference>
<comment type="cofactor">
    <cofactor evidence="8">
        <name>Zn(2+)</name>
        <dbReference type="ChEBI" id="CHEBI:29105"/>
    </cofactor>
    <text evidence="8">Binds 1 zinc ion per subunit.</text>
</comment>
<dbReference type="InterPro" id="IPR006680">
    <property type="entry name" value="Amidohydro-rel"/>
</dbReference>
<evidence type="ECO:0000256" key="1">
    <source>
        <dbReference type="ARBA" id="ARBA00004984"/>
    </source>
</evidence>
<dbReference type="InterPro" id="IPR014311">
    <property type="entry name" value="Guanine_deaminase"/>
</dbReference>
<evidence type="ECO:0000313" key="10">
    <source>
        <dbReference type="EMBL" id="MDL5031951.1"/>
    </source>
</evidence>
<evidence type="ECO:0000259" key="9">
    <source>
        <dbReference type="Pfam" id="PF01979"/>
    </source>
</evidence>
<dbReference type="SUPFAM" id="SSF51556">
    <property type="entry name" value="Metallo-dependent hydrolases"/>
    <property type="match status" value="1"/>
</dbReference>
<dbReference type="RefSeq" id="WP_285982057.1">
    <property type="nucleotide sequence ID" value="NZ_JASVDS010000002.1"/>
</dbReference>
<dbReference type="InterPro" id="IPR032466">
    <property type="entry name" value="Metal_Hydrolase"/>
</dbReference>
<dbReference type="PANTHER" id="PTHR11271">
    <property type="entry name" value="GUANINE DEAMINASE"/>
    <property type="match status" value="1"/>
</dbReference>
<comment type="catalytic activity">
    <reaction evidence="8">
        <text>guanine + H2O + H(+) = xanthine + NH4(+)</text>
        <dbReference type="Rhea" id="RHEA:14665"/>
        <dbReference type="ChEBI" id="CHEBI:15377"/>
        <dbReference type="ChEBI" id="CHEBI:15378"/>
        <dbReference type="ChEBI" id="CHEBI:16235"/>
        <dbReference type="ChEBI" id="CHEBI:17712"/>
        <dbReference type="ChEBI" id="CHEBI:28938"/>
        <dbReference type="EC" id="3.5.4.3"/>
    </reaction>
</comment>
<name>A0ABT7LGG8_9BURK</name>